<name>A0A699XH02_TANCI</name>
<protein>
    <submittedName>
        <fullName evidence="1">Uncharacterized protein</fullName>
    </submittedName>
</protein>
<evidence type="ECO:0000313" key="1">
    <source>
        <dbReference type="EMBL" id="GFD57136.1"/>
    </source>
</evidence>
<accession>A0A699XH02</accession>
<gene>
    <name evidence="1" type="ORF">Tci_929105</name>
</gene>
<proteinExistence type="predicted"/>
<comment type="caution">
    <text evidence="1">The sequence shown here is derived from an EMBL/GenBank/DDBJ whole genome shotgun (WGS) entry which is preliminary data.</text>
</comment>
<dbReference type="EMBL" id="BKCJ011837454">
    <property type="protein sequence ID" value="GFD57136.1"/>
    <property type="molecule type" value="Genomic_DNA"/>
</dbReference>
<organism evidence="1">
    <name type="scientific">Tanacetum cinerariifolium</name>
    <name type="common">Dalmatian daisy</name>
    <name type="synonym">Chrysanthemum cinerariifolium</name>
    <dbReference type="NCBI Taxonomy" id="118510"/>
    <lineage>
        <taxon>Eukaryota</taxon>
        <taxon>Viridiplantae</taxon>
        <taxon>Streptophyta</taxon>
        <taxon>Embryophyta</taxon>
        <taxon>Tracheophyta</taxon>
        <taxon>Spermatophyta</taxon>
        <taxon>Magnoliopsida</taxon>
        <taxon>eudicotyledons</taxon>
        <taxon>Gunneridae</taxon>
        <taxon>Pentapetalae</taxon>
        <taxon>asterids</taxon>
        <taxon>campanulids</taxon>
        <taxon>Asterales</taxon>
        <taxon>Asteraceae</taxon>
        <taxon>Asteroideae</taxon>
        <taxon>Anthemideae</taxon>
        <taxon>Anthemidinae</taxon>
        <taxon>Tanacetum</taxon>
    </lineage>
</organism>
<feature type="non-terminal residue" evidence="1">
    <location>
        <position position="1"/>
    </location>
</feature>
<reference evidence="1" key="1">
    <citation type="journal article" date="2019" name="Sci. Rep.">
        <title>Draft genome of Tanacetum cinerariifolium, the natural source of mosquito coil.</title>
        <authorList>
            <person name="Yamashiro T."/>
            <person name="Shiraishi A."/>
            <person name="Satake H."/>
            <person name="Nakayama K."/>
        </authorList>
    </citation>
    <scope>NUCLEOTIDE SEQUENCE</scope>
</reference>
<sequence length="47" mass="5112">YVQRSEFGIPAWVPAFAGTTGSGEINDCVRVSWVNQFALPKSYTSSS</sequence>
<dbReference type="AlphaFoldDB" id="A0A699XH02"/>